<proteinExistence type="predicted"/>
<dbReference type="OrthoDB" id="9765204at2"/>
<dbReference type="SUPFAM" id="SSF69318">
    <property type="entry name" value="Integrin alpha N-terminal domain"/>
    <property type="match status" value="1"/>
</dbReference>
<dbReference type="Pfam" id="PF03534">
    <property type="entry name" value="SpvB"/>
    <property type="match status" value="1"/>
</dbReference>
<name>A0A5N8VY90_9ACTN</name>
<comment type="subcellular location">
    <subcellularLocation>
        <location evidence="1">Secreted</location>
    </subcellularLocation>
</comment>
<dbReference type="InterPro" id="IPR028994">
    <property type="entry name" value="Integrin_alpha_N"/>
</dbReference>
<comment type="caution">
    <text evidence="7">The sequence shown here is derived from an EMBL/GenBank/DDBJ whole genome shotgun (WGS) entry which is preliminary data.</text>
</comment>
<dbReference type="Pfam" id="PF12256">
    <property type="entry name" value="TcdB_toxin_midN"/>
    <property type="match status" value="1"/>
</dbReference>
<evidence type="ECO:0000256" key="2">
    <source>
        <dbReference type="ARBA" id="ARBA00022525"/>
    </source>
</evidence>
<dbReference type="GO" id="GO:0005576">
    <property type="term" value="C:extracellular region"/>
    <property type="evidence" value="ECO:0007669"/>
    <property type="project" value="UniProtKB-SubCell"/>
</dbReference>
<dbReference type="NCBIfam" id="TIGR03696">
    <property type="entry name" value="Rhs_assc_core"/>
    <property type="match status" value="1"/>
</dbReference>
<evidence type="ECO:0000256" key="1">
    <source>
        <dbReference type="ARBA" id="ARBA00004613"/>
    </source>
</evidence>
<dbReference type="Proteomes" id="UP000326979">
    <property type="component" value="Unassembled WGS sequence"/>
</dbReference>
<dbReference type="Pfam" id="PF12255">
    <property type="entry name" value="TcdB_toxin_midC"/>
    <property type="match status" value="1"/>
</dbReference>
<dbReference type="InterPro" id="IPR022044">
    <property type="entry name" value="TcdB_toxin_mid/C"/>
</dbReference>
<evidence type="ECO:0000256" key="5">
    <source>
        <dbReference type="SAM" id="Phobius"/>
    </source>
</evidence>
<keyword evidence="8" id="KW-1185">Reference proteome</keyword>
<keyword evidence="3" id="KW-0843">Virulence</keyword>
<dbReference type="RefSeq" id="WP_152779923.1">
    <property type="nucleotide sequence ID" value="NZ_BAABEQ010000019.1"/>
</dbReference>
<dbReference type="PRINTS" id="PR01341">
    <property type="entry name" value="SALSPVBPROT"/>
</dbReference>
<dbReference type="InterPro" id="IPR022385">
    <property type="entry name" value="Rhs_assc_core"/>
</dbReference>
<accession>A0A5N8VY90</accession>
<feature type="region of interest" description="Disordered" evidence="4">
    <location>
        <begin position="1"/>
        <end position="32"/>
    </location>
</feature>
<protein>
    <recommendedName>
        <fullName evidence="6">Rhodanese domain-containing protein</fullName>
    </recommendedName>
</protein>
<feature type="transmembrane region" description="Helical" evidence="5">
    <location>
        <begin position="2542"/>
        <end position="2563"/>
    </location>
</feature>
<reference evidence="7 8" key="1">
    <citation type="submission" date="2019-07" db="EMBL/GenBank/DDBJ databases">
        <title>New species of Amycolatopsis and Streptomyces.</title>
        <authorList>
            <person name="Duangmal K."/>
            <person name="Teo W.F.A."/>
            <person name="Lipun K."/>
        </authorList>
    </citation>
    <scope>NUCLEOTIDE SEQUENCE [LARGE SCALE GENOMIC DNA]</scope>
    <source>
        <strain evidence="7 8">TISTR 2346</strain>
    </source>
</reference>
<evidence type="ECO:0000313" key="7">
    <source>
        <dbReference type="EMBL" id="MPY38895.1"/>
    </source>
</evidence>
<dbReference type="PANTHER" id="PTHR32305">
    <property type="match status" value="1"/>
</dbReference>
<dbReference type="InterPro" id="IPR050708">
    <property type="entry name" value="T6SS_VgrG/RHS"/>
</dbReference>
<dbReference type="Gene3D" id="2.180.10.10">
    <property type="entry name" value="RHS repeat-associated core"/>
    <property type="match status" value="1"/>
</dbReference>
<feature type="region of interest" description="Disordered" evidence="4">
    <location>
        <begin position="869"/>
        <end position="907"/>
    </location>
</feature>
<keyword evidence="2" id="KW-0964">Secreted</keyword>
<dbReference type="InterPro" id="IPR022045">
    <property type="entry name" value="TcdB_toxin_mid/N"/>
</dbReference>
<dbReference type="InterPro" id="IPR001763">
    <property type="entry name" value="Rhodanese-like_dom"/>
</dbReference>
<dbReference type="GO" id="GO:0005737">
    <property type="term" value="C:cytoplasm"/>
    <property type="evidence" value="ECO:0007669"/>
    <property type="project" value="InterPro"/>
</dbReference>
<sequence length="2573" mass="278719">MAPSDGPRSHAAPADNRLTITAPSVSLPKGGGAQRGIGETFAVAAATGTAGLQIPVPAPRGRSGFGPSLVLSYDSGAGNGPFGLGWSLGLAAVTRKTDKGLPRYCDGEESDVFLLSGSEDLVPVLDEGPDKQWRRQQLPERIEDGRTYRVERYRPRVEGTFARIERWTDKTDGTAHWRSISGDNVTTLYGVDDNARVCDPSAPPGAPRVFTWLISESRDDKGNVIQYRYARENGTGIDTLAAHERHRTADTRGTQRYLKRVLYGNRASALTRTPPGPDPWMFEVVLDYGDHDAAEPTPIGGDWTCRRDPFSTHRAGFEVRTYRLCKRILVFHHFPDEPTAGRACLVRSLDLAYDENPVASLLVSATQRGFRRTADGLTSRALPPLELSYNPISLGESSDVRTLDGPIAGLAVGAEAAAAQWVDLDGDGIPGVLAAASEGWHYAANRGGGMVDAPQPLATVPTGARPGEGGQLLDLAGDGRLDLVSFSGPSPGFYKRTDRRGWAPFRAFEQLPNLAWVDGNLRFTDLDGDGRADAMITEGAAFTWYQSTGESGFGSAWRVPAATDADQGPALVFADAEHAVFLADMSGDGLADLVRVRHDEVRYWPNLGYGRFGAAVVMDDPPLLDAPDLFDPHRVLLADLDGAGPHDLLYVGTSGVRAYVNESGNRWALAVPVVLPDFPTPERPATVDLLGTGTPCLVWSSAWPADARASVRYLELMPRGKPHLLTGIRNNLGAATVIAYSTSTAFRLADEAAGQPWATRLPFPVHVVSRTDTIDHVSRNRSTTRYAYHHGYFDGAEREFRGFARVDQWDTEQLAALADSSTIPVSVPDPVNLDAASHAPPVRVTTWYHTGAFTDAGELSDALAHEYYREGDPSHGTPGPADRQPDLLRPDQPPPPQRRAADGTLTAWPLTADEVREAQRAMRGAVLRQEVYAEDGTDAADRPYSVEERGYGIEVVQPAGPNRHAVFLRHARETVSLNYERALFDVAGSTVADPRTVHELVLAVDSFGNTLQSASIAYGRRHRDADPRLTEEDHAAQRLAYVQITEDAYTEPLDTPDTWRTPLPCEARTYQLHGCPLPDPDSLAPLVAPDTLARTLAALADGHADLPYTDVNGVSAGPGPHRRLIEYHRTLFRRDDLTGPEPLGRTGALALPHEHFRLALTPDLLATVYVRDGEPLLADPAVLTAAGYRNGAALSGEGGFPSADPPGLWWETSGTIGYAPTEGGDELAEARRHFFVPRCYRDAFGAVTAVAFDPDDLLVRESVDALGNRTTVGERRPEGTVWRNDYRVLAPALVTDTNGNRNAVAFDALGVVVGTATMGKIDEAGHDEQVGDTLDGFVPDLTDDVIEAHMRHPADAPLDLLGSATTRLVYDVNAFSRTSREHPGGEPQPGPPAAVLTLARERHSRGPDAVPAPRVQASLVYSDGFGREIMRKHEAAPGPDGAPRWMASGWTVFDNKGRPVRRFEPFFSAVPDFEFDSAHGVSPIICRDPLGRVVATLHPDHTWEKTTFAPWAQTTWDTGDTTAIDDPATDPATGAHFARLPQHTYLPTWRAARLAEPPGPAQDAARQAEVYADTPTTAVFDSLGRAFLTIAVNRTTMNGPSTTEQHPLRVEYDIEGNPRTVHDQLGRLAAAFDYDLLGHRVHEQHTDSGNRWSLLDTDGHALRAWDSRHNDVRTEYDELRRPVRTLLRGPQDAAEIEIGRVTYGDAADHPGGATAAAEANLRAQMFESFDSSGVTTHLRYDFAGRLVHSEYRLAAAYRELPDWSQPPQLEGPALPTTTSYDALGRPVSRVLPDGSLLTPGYDDGGQLRSVSVAVRGAAATAFVTDIGYDAKGRRTHIAFGNGTRTEYTYDPLTFRLATLRTSRGAAFPDDCPQPGQAPCGVQSLTYTYDPVGNITHIRDDALQTVFFRNQRVEPERGYVYDAVLRLVEATGREHLGQTGGVLNSAVPPGWTDAPRTGLIHPGDSAALGVYRQRFTYDPVGNLTSVQHTVADRVHPSGWTRDYAYEPGGNRLASTTTGATVEEFGHDAHGNMTRMPHLSVARWNHHDQLAAVATQHTNQGTPETTYYVYDAAGRRTRKVTEGFAAEGVTPVRIKERIYLGDVEIYREYGPEGRTVTLERETLHVMDDTHRVALVETRTVGTDRAPVALVRYQLDDQLGSSAVELDEKARVISYEEYHPYGTTAYQALSAGIDAPKRYRCTGKERDEESGLAYHGARHYAPWLGRWTSCDPDPLADGPGPYTYGRGDPVCHTDPDGRASQQVRHKLNDVVQYGKKLIDRHLIGKNVQKDHVISQGKMRLIRTDPKGRVHYNPDKDPTVAIETGKATKTSPAKPHTIKTSHGPLSDTQQIKRLRQEGMKHFTTDIVGPSRQAALDAGVKSESVDKAIWGQLDNLHSAQSLQETAKEVRELQAAAKKEQVAKKALVAGKEVGVVEGKELLSTGAKSVLKSGGKTVLTKAAKYTPIVGIAVGVVLVANDAKAGDAKSAAWDAAEAIPVVGDVVGAAHVGIDVGGGANSLLGIDQVAAEHGEATRQGVKKLIGHDGTALVAGGIVAGVSAITVAPSLALGRTVGEWLKK</sequence>
<evidence type="ECO:0000256" key="3">
    <source>
        <dbReference type="ARBA" id="ARBA00023026"/>
    </source>
</evidence>
<keyword evidence="5" id="KW-1133">Transmembrane helix</keyword>
<evidence type="ECO:0000256" key="4">
    <source>
        <dbReference type="SAM" id="MobiDB-lite"/>
    </source>
</evidence>
<evidence type="ECO:0000313" key="8">
    <source>
        <dbReference type="Proteomes" id="UP000326979"/>
    </source>
</evidence>
<dbReference type="EMBL" id="VJZE01000008">
    <property type="protein sequence ID" value="MPY38895.1"/>
    <property type="molecule type" value="Genomic_DNA"/>
</dbReference>
<keyword evidence="5" id="KW-0472">Membrane</keyword>
<feature type="domain" description="Rhodanese" evidence="6">
    <location>
        <begin position="2046"/>
        <end position="2116"/>
    </location>
</feature>
<dbReference type="PANTHER" id="PTHR32305:SF15">
    <property type="entry name" value="PROTEIN RHSA-RELATED"/>
    <property type="match status" value="1"/>
</dbReference>
<feature type="region of interest" description="Disordered" evidence="4">
    <location>
        <begin position="2322"/>
        <end position="2342"/>
    </location>
</feature>
<gene>
    <name evidence="7" type="ORF">FNH04_02675</name>
</gene>
<organism evidence="7 8">
    <name type="scientific">Streptomyces phyllanthi</name>
    <dbReference type="NCBI Taxonomy" id="1803180"/>
    <lineage>
        <taxon>Bacteria</taxon>
        <taxon>Bacillati</taxon>
        <taxon>Actinomycetota</taxon>
        <taxon>Actinomycetes</taxon>
        <taxon>Kitasatosporales</taxon>
        <taxon>Streptomycetaceae</taxon>
        <taxon>Streptomyces</taxon>
    </lineage>
</organism>
<keyword evidence="5" id="KW-0812">Transmembrane</keyword>
<dbReference type="InterPro" id="IPR003284">
    <property type="entry name" value="Sal_SpvB"/>
</dbReference>
<evidence type="ECO:0000259" key="6">
    <source>
        <dbReference type="PROSITE" id="PS50206"/>
    </source>
</evidence>
<dbReference type="PROSITE" id="PS50206">
    <property type="entry name" value="RHODANESE_3"/>
    <property type="match status" value="1"/>
</dbReference>